<dbReference type="Proteomes" id="UP000178520">
    <property type="component" value="Unassembled WGS sequence"/>
</dbReference>
<keyword evidence="2" id="KW-0472">Membrane</keyword>
<comment type="caution">
    <text evidence="3">The sequence shown here is derived from an EMBL/GenBank/DDBJ whole genome shotgun (WGS) entry which is preliminary data.</text>
</comment>
<evidence type="ECO:0000313" key="4">
    <source>
        <dbReference type="Proteomes" id="UP000178520"/>
    </source>
</evidence>
<evidence type="ECO:0000256" key="2">
    <source>
        <dbReference type="SAM" id="Phobius"/>
    </source>
</evidence>
<sequence>MGQAEYGALRRSLIMLILGLIVISSGFAIYLGITLGKLGKAKKTIENYEGRDLRRTQALRAYSLLVMELQKQGLSMNERDDDLASTFPFFLRTKEMRASGIFIVVHVVFFPITVDTELPFLFIAVRFPHEYEDVWGIPALKRKIAETAKNKFPFPDGSLDFHQVLKLKPVGVAGQIGDAVRFYESAITSVQQEFPRLEAQIQEAERTGDELSIRKSDIQNRINSIVASLDDQKETVTS</sequence>
<feature type="transmembrane region" description="Helical" evidence="2">
    <location>
        <begin position="12"/>
        <end position="33"/>
    </location>
</feature>
<protein>
    <submittedName>
        <fullName evidence="3">Uncharacterized protein</fullName>
    </submittedName>
</protein>
<evidence type="ECO:0000313" key="3">
    <source>
        <dbReference type="EMBL" id="OGM97512.1"/>
    </source>
</evidence>
<dbReference type="AlphaFoldDB" id="A0A1F8E9Q0"/>
<keyword evidence="1" id="KW-0175">Coiled coil</keyword>
<reference evidence="3 4" key="1">
    <citation type="journal article" date="2016" name="Nat. Commun.">
        <title>Thousands of microbial genomes shed light on interconnected biogeochemical processes in an aquifer system.</title>
        <authorList>
            <person name="Anantharaman K."/>
            <person name="Brown C.T."/>
            <person name="Hug L.A."/>
            <person name="Sharon I."/>
            <person name="Castelle C.J."/>
            <person name="Probst A.J."/>
            <person name="Thomas B.C."/>
            <person name="Singh A."/>
            <person name="Wilkins M.J."/>
            <person name="Karaoz U."/>
            <person name="Brodie E.L."/>
            <person name="Williams K.H."/>
            <person name="Hubbard S.S."/>
            <person name="Banfield J.F."/>
        </authorList>
    </citation>
    <scope>NUCLEOTIDE SEQUENCE [LARGE SCALE GENOMIC DNA]</scope>
</reference>
<organism evidence="3 4">
    <name type="scientific">Candidatus Yanofskybacteria bacterium RIFCSPHIGHO2_01_FULL_41_21</name>
    <dbReference type="NCBI Taxonomy" id="1802660"/>
    <lineage>
        <taxon>Bacteria</taxon>
        <taxon>Candidatus Yanofskyibacteriota</taxon>
    </lineage>
</organism>
<dbReference type="EMBL" id="MGJA01000012">
    <property type="protein sequence ID" value="OGM97512.1"/>
    <property type="molecule type" value="Genomic_DNA"/>
</dbReference>
<name>A0A1F8E9Q0_9BACT</name>
<accession>A0A1F8E9Q0</accession>
<keyword evidence="2" id="KW-0812">Transmembrane</keyword>
<dbReference type="STRING" id="1802660.A2735_02145"/>
<proteinExistence type="predicted"/>
<feature type="coiled-coil region" evidence="1">
    <location>
        <begin position="187"/>
        <end position="221"/>
    </location>
</feature>
<gene>
    <name evidence="3" type="ORF">A2735_02145</name>
</gene>
<evidence type="ECO:0000256" key="1">
    <source>
        <dbReference type="SAM" id="Coils"/>
    </source>
</evidence>
<keyword evidence="2" id="KW-1133">Transmembrane helix</keyword>